<gene>
    <name evidence="2" type="ORF">EJA03_09900</name>
</gene>
<dbReference type="Proteomes" id="UP000269041">
    <property type="component" value="Unassembled WGS sequence"/>
</dbReference>
<dbReference type="EMBL" id="RSFA01000038">
    <property type="protein sequence ID" value="RSD31232.1"/>
    <property type="molecule type" value="Genomic_DNA"/>
</dbReference>
<sequence length="273" mass="30076">MKDILIIGGGWLGKPLAHYLESIGNNVIVTRTSNDGVSLLKAESLQAKCLDLCGDLSHIAQTVKSTKTNIVIGCFPPGFRSALGDQYIRCWETLTKACLLAQVKRIVMVSSTSVYPNLAKPMLEDDASWSKAAQDNNFSQKATAMLQAEQHVIDSGINYAIVRCSGLVGPDRHPSRFVSKMKQISTKAPANMLHLKDAIGVISFITAFKQNVIINATTPNTVSKAEFYQAALDSIGSEEILPPFVQQEDKRILSDHLEELGYRFHYRHTLELV</sequence>
<dbReference type="InterPro" id="IPR036291">
    <property type="entry name" value="NAD(P)-bd_dom_sf"/>
</dbReference>
<feature type="domain" description="NAD-dependent epimerase/dehydratase" evidence="1">
    <location>
        <begin position="4"/>
        <end position="181"/>
    </location>
</feature>
<dbReference type="GO" id="GO:0004029">
    <property type="term" value="F:aldehyde dehydrogenase (NAD+) activity"/>
    <property type="evidence" value="ECO:0007669"/>
    <property type="project" value="TreeGrafter"/>
</dbReference>
<dbReference type="InterPro" id="IPR001509">
    <property type="entry name" value="Epimerase_deHydtase"/>
</dbReference>
<dbReference type="AlphaFoldDB" id="A0A427U3G1"/>
<keyword evidence="3" id="KW-1185">Reference proteome</keyword>
<proteinExistence type="predicted"/>
<accession>A0A427U3G1</accession>
<reference evidence="2 3" key="1">
    <citation type="submission" date="2018-12" db="EMBL/GenBank/DDBJ databases">
        <title>Genomic taxonomy of the Vibrionaceae family.</title>
        <authorList>
            <person name="Gomez-Gil B."/>
            <person name="Enciso-Ibarra K."/>
        </authorList>
    </citation>
    <scope>NUCLEOTIDE SEQUENCE [LARGE SCALE GENOMIC DNA]</scope>
    <source>
        <strain evidence="2 3">CAIM 594</strain>
    </source>
</reference>
<protein>
    <submittedName>
        <fullName evidence="2">NAD-dependent epimerase/dehydratase family protein</fullName>
    </submittedName>
</protein>
<dbReference type="SUPFAM" id="SSF51735">
    <property type="entry name" value="NAD(P)-binding Rossmann-fold domains"/>
    <property type="match status" value="1"/>
</dbReference>
<dbReference type="PANTHER" id="PTHR48079">
    <property type="entry name" value="PROTEIN YEEZ"/>
    <property type="match status" value="1"/>
</dbReference>
<dbReference type="InterPro" id="IPR051783">
    <property type="entry name" value="NAD(P)-dependent_oxidoreduct"/>
</dbReference>
<dbReference type="PANTHER" id="PTHR48079:SF6">
    <property type="entry name" value="NAD(P)-BINDING DOMAIN-CONTAINING PROTEIN-RELATED"/>
    <property type="match status" value="1"/>
</dbReference>
<evidence type="ECO:0000313" key="3">
    <source>
        <dbReference type="Proteomes" id="UP000269041"/>
    </source>
</evidence>
<dbReference type="OrthoDB" id="751203at2"/>
<dbReference type="GO" id="GO:0005737">
    <property type="term" value="C:cytoplasm"/>
    <property type="evidence" value="ECO:0007669"/>
    <property type="project" value="TreeGrafter"/>
</dbReference>
<evidence type="ECO:0000313" key="2">
    <source>
        <dbReference type="EMBL" id="RSD31232.1"/>
    </source>
</evidence>
<dbReference type="RefSeq" id="WP_125321106.1">
    <property type="nucleotide sequence ID" value="NZ_AP024889.1"/>
</dbReference>
<organism evidence="2 3">
    <name type="scientific">Vibrio pectenicida</name>
    <dbReference type="NCBI Taxonomy" id="62763"/>
    <lineage>
        <taxon>Bacteria</taxon>
        <taxon>Pseudomonadati</taxon>
        <taxon>Pseudomonadota</taxon>
        <taxon>Gammaproteobacteria</taxon>
        <taxon>Vibrionales</taxon>
        <taxon>Vibrionaceae</taxon>
        <taxon>Vibrio</taxon>
    </lineage>
</organism>
<comment type="caution">
    <text evidence="2">The sequence shown here is derived from an EMBL/GenBank/DDBJ whole genome shotgun (WGS) entry which is preliminary data.</text>
</comment>
<dbReference type="Gene3D" id="3.40.50.720">
    <property type="entry name" value="NAD(P)-binding Rossmann-like Domain"/>
    <property type="match status" value="1"/>
</dbReference>
<name>A0A427U3G1_9VIBR</name>
<evidence type="ECO:0000259" key="1">
    <source>
        <dbReference type="Pfam" id="PF01370"/>
    </source>
</evidence>
<dbReference type="Pfam" id="PF01370">
    <property type="entry name" value="Epimerase"/>
    <property type="match status" value="1"/>
</dbReference>